<dbReference type="EMBL" id="LAZR01000195">
    <property type="protein sequence ID" value="KKN82813.1"/>
    <property type="molecule type" value="Genomic_DNA"/>
</dbReference>
<comment type="caution">
    <text evidence="1">The sequence shown here is derived from an EMBL/GenBank/DDBJ whole genome shotgun (WGS) entry which is preliminary data.</text>
</comment>
<name>A0A0F9WV83_9ZZZZ</name>
<dbReference type="AlphaFoldDB" id="A0A0F9WV83"/>
<evidence type="ECO:0008006" key="2">
    <source>
        <dbReference type="Google" id="ProtNLM"/>
    </source>
</evidence>
<accession>A0A0F9WV83</accession>
<sequence>MASVIVLSQSYGEVYGDPSEVAKNIFYFLNIDSGLLTPATNPIVVPSSGTNYSYEVWLRVRCDVAPAVKVFNFKVWYDSGMVGKPGYTITVNSDAVVTYVAPVDIQSGKGTRIDFTTKDSESNYIYVAGELNNIGDYSNYLVFQLEVDDTATPLEGSVDFILMYDEV</sequence>
<reference evidence="1" key="1">
    <citation type="journal article" date="2015" name="Nature">
        <title>Complex archaea that bridge the gap between prokaryotes and eukaryotes.</title>
        <authorList>
            <person name="Spang A."/>
            <person name="Saw J.H."/>
            <person name="Jorgensen S.L."/>
            <person name="Zaremba-Niedzwiedzka K."/>
            <person name="Martijn J."/>
            <person name="Lind A.E."/>
            <person name="van Eijk R."/>
            <person name="Schleper C."/>
            <person name="Guy L."/>
            <person name="Ettema T.J."/>
        </authorList>
    </citation>
    <scope>NUCLEOTIDE SEQUENCE</scope>
</reference>
<gene>
    <name evidence="1" type="ORF">LCGC14_0306370</name>
</gene>
<protein>
    <recommendedName>
        <fullName evidence="2">Cohesin domain-containing protein</fullName>
    </recommendedName>
</protein>
<proteinExistence type="predicted"/>
<organism evidence="1">
    <name type="scientific">marine sediment metagenome</name>
    <dbReference type="NCBI Taxonomy" id="412755"/>
    <lineage>
        <taxon>unclassified sequences</taxon>
        <taxon>metagenomes</taxon>
        <taxon>ecological metagenomes</taxon>
    </lineage>
</organism>
<evidence type="ECO:0000313" key="1">
    <source>
        <dbReference type="EMBL" id="KKN82813.1"/>
    </source>
</evidence>